<dbReference type="GO" id="GO:0005737">
    <property type="term" value="C:cytoplasm"/>
    <property type="evidence" value="ECO:0007669"/>
    <property type="project" value="UniProtKB-SubCell"/>
</dbReference>
<sequence>MTIILGIDPGSRITGYGLIEVRGKTTSYLDSGCIRTQGKELGPRLLEIFNGICELMDAFKPQEVAIEQVFVHQNPNSALTLGHARGAAMVAAASHRVGVSEYTPRAVKQAVVGYGAAGKDQVQHMVMQILQLSRAPQADAADALAIAICHSHTRRSILAMRSPSQTGAHT</sequence>
<reference evidence="15 16" key="1">
    <citation type="submission" date="2015-11" db="EMBL/GenBank/DDBJ databases">
        <title>Genomic analysis of 38 Legionella species identifies large and diverse effector repertoires.</title>
        <authorList>
            <person name="Burstein D."/>
            <person name="Amaro F."/>
            <person name="Zusman T."/>
            <person name="Lifshitz Z."/>
            <person name="Cohen O."/>
            <person name="Gilbert J.A."/>
            <person name="Pupko T."/>
            <person name="Shuman H.A."/>
            <person name="Segal G."/>
        </authorList>
    </citation>
    <scope>NUCLEOTIDE SEQUENCE [LARGE SCALE GENOMIC DNA]</scope>
    <source>
        <strain evidence="15 16">ATCC 49504</strain>
    </source>
</reference>
<dbReference type="PATRIC" id="fig|45065.4.peg.1079"/>
<dbReference type="InterPro" id="IPR036397">
    <property type="entry name" value="RNaseH_sf"/>
</dbReference>
<dbReference type="GO" id="GO:0000287">
    <property type="term" value="F:magnesium ion binding"/>
    <property type="evidence" value="ECO:0007669"/>
    <property type="project" value="UniProtKB-UniRule"/>
</dbReference>
<keyword evidence="8 13" id="KW-0460">Magnesium</keyword>
<evidence type="ECO:0000256" key="14">
    <source>
        <dbReference type="NCBIfam" id="TIGR00228"/>
    </source>
</evidence>
<dbReference type="InterPro" id="IPR002176">
    <property type="entry name" value="X-over_junc_endoDNase_RuvC"/>
</dbReference>
<feature type="active site" evidence="13">
    <location>
        <position position="67"/>
    </location>
</feature>
<proteinExistence type="inferred from homology"/>
<keyword evidence="9 13" id="KW-0238">DNA-binding</keyword>
<dbReference type="InterPro" id="IPR012337">
    <property type="entry name" value="RNaseH-like_sf"/>
</dbReference>
<dbReference type="EMBL" id="LNYC01000032">
    <property type="protein sequence ID" value="KTD00743.1"/>
    <property type="molecule type" value="Genomic_DNA"/>
</dbReference>
<gene>
    <name evidence="13 15" type="primary">ruvC</name>
    <name evidence="15" type="ORF">Lgee_1007</name>
</gene>
<dbReference type="RefSeq" id="WP_028386392.1">
    <property type="nucleotide sequence ID" value="NZ_CAAAHN010000014.1"/>
</dbReference>
<dbReference type="STRING" id="45065.Lgee_1007"/>
<comment type="cofactor">
    <cofactor evidence="13">
        <name>Mg(2+)</name>
        <dbReference type="ChEBI" id="CHEBI:18420"/>
    </cofactor>
    <text evidence="13">Binds 2 Mg(2+) ion per subunit.</text>
</comment>
<dbReference type="GO" id="GO:0006310">
    <property type="term" value="P:DNA recombination"/>
    <property type="evidence" value="ECO:0007669"/>
    <property type="project" value="UniProtKB-UniRule"/>
</dbReference>
<dbReference type="PROSITE" id="PS01321">
    <property type="entry name" value="RUVC"/>
    <property type="match status" value="1"/>
</dbReference>
<evidence type="ECO:0000256" key="1">
    <source>
        <dbReference type="ARBA" id="ARBA00009518"/>
    </source>
</evidence>
<keyword evidence="16" id="KW-1185">Reference proteome</keyword>
<feature type="binding site" evidence="13">
    <location>
        <position position="67"/>
    </location>
    <ligand>
        <name>Mg(2+)</name>
        <dbReference type="ChEBI" id="CHEBI:18420"/>
        <label>2</label>
    </ligand>
</feature>
<feature type="active site" evidence="13">
    <location>
        <position position="139"/>
    </location>
</feature>
<accession>A0A0W0TZA4</accession>
<dbReference type="GO" id="GO:0003677">
    <property type="term" value="F:DNA binding"/>
    <property type="evidence" value="ECO:0007669"/>
    <property type="project" value="UniProtKB-KW"/>
</dbReference>
<evidence type="ECO:0000256" key="2">
    <source>
        <dbReference type="ARBA" id="ARBA00022490"/>
    </source>
</evidence>
<comment type="function">
    <text evidence="13">The RuvA-RuvB-RuvC complex processes Holliday junction (HJ) DNA during genetic recombination and DNA repair. Endonuclease that resolves HJ intermediates. Cleaves cruciform DNA by making single-stranded nicks across the HJ at symmetrical positions within the homologous arms, yielding a 5'-phosphate and a 3'-hydroxyl group; requires a central core of homology in the junction. The consensus cleavage sequence is 5'-(A/T)TT(C/G)-3'. Cleavage occurs on the 3'-side of the TT dinucleotide at the point of strand exchange. HJ branch migration catalyzed by RuvA-RuvB allows RuvC to scan DNA until it finds its consensus sequence, where it cleaves and resolves the cruciform DNA.</text>
</comment>
<evidence type="ECO:0000256" key="5">
    <source>
        <dbReference type="ARBA" id="ARBA00022759"/>
    </source>
</evidence>
<dbReference type="InterPro" id="IPR020563">
    <property type="entry name" value="X-over_junc_endoDNase_Mg_BS"/>
</dbReference>
<dbReference type="NCBIfam" id="NF000711">
    <property type="entry name" value="PRK00039.2-1"/>
    <property type="match status" value="1"/>
</dbReference>
<name>A0A0W0TZA4_9GAMM</name>
<dbReference type="SUPFAM" id="SSF53098">
    <property type="entry name" value="Ribonuclease H-like"/>
    <property type="match status" value="1"/>
</dbReference>
<organism evidence="15 16">
    <name type="scientific">Legionella geestiana</name>
    <dbReference type="NCBI Taxonomy" id="45065"/>
    <lineage>
        <taxon>Bacteria</taxon>
        <taxon>Pseudomonadati</taxon>
        <taxon>Pseudomonadota</taxon>
        <taxon>Gammaproteobacteria</taxon>
        <taxon>Legionellales</taxon>
        <taxon>Legionellaceae</taxon>
        <taxon>Legionella</taxon>
    </lineage>
</organism>
<keyword evidence="11 13" id="KW-0234">DNA repair</keyword>
<evidence type="ECO:0000256" key="10">
    <source>
        <dbReference type="ARBA" id="ARBA00023172"/>
    </source>
</evidence>
<dbReference type="PANTHER" id="PTHR30194">
    <property type="entry name" value="CROSSOVER JUNCTION ENDODEOXYRIBONUCLEASE RUVC"/>
    <property type="match status" value="1"/>
</dbReference>
<keyword evidence="6 13" id="KW-0227">DNA damage</keyword>
<protein>
    <recommendedName>
        <fullName evidence="13 14">Crossover junction endodeoxyribonuclease RuvC</fullName>
        <ecNumber evidence="13 14">3.1.21.10</ecNumber>
    </recommendedName>
    <alternativeName>
        <fullName evidence="13">Holliday junction nuclease RuvC</fullName>
    </alternativeName>
    <alternativeName>
        <fullName evidence="13">Holliday junction resolvase RuvC</fullName>
    </alternativeName>
</protein>
<keyword evidence="4 13" id="KW-0479">Metal-binding</keyword>
<dbReference type="GO" id="GO:0008821">
    <property type="term" value="F:crossover junction DNA endonuclease activity"/>
    <property type="evidence" value="ECO:0007669"/>
    <property type="project" value="UniProtKB-UniRule"/>
</dbReference>
<dbReference type="CDD" id="cd16962">
    <property type="entry name" value="RuvC"/>
    <property type="match status" value="1"/>
</dbReference>
<comment type="caution">
    <text evidence="15">The sequence shown here is derived from an EMBL/GenBank/DDBJ whole genome shotgun (WGS) entry which is preliminary data.</text>
</comment>
<dbReference type="Pfam" id="PF02075">
    <property type="entry name" value="RuvC"/>
    <property type="match status" value="1"/>
</dbReference>
<dbReference type="Gene3D" id="3.30.420.10">
    <property type="entry name" value="Ribonuclease H-like superfamily/Ribonuclease H"/>
    <property type="match status" value="1"/>
</dbReference>
<evidence type="ECO:0000256" key="8">
    <source>
        <dbReference type="ARBA" id="ARBA00022842"/>
    </source>
</evidence>
<feature type="binding site" evidence="13">
    <location>
        <position position="8"/>
    </location>
    <ligand>
        <name>Mg(2+)</name>
        <dbReference type="ChEBI" id="CHEBI:18420"/>
        <label>1</label>
    </ligand>
</feature>
<evidence type="ECO:0000256" key="4">
    <source>
        <dbReference type="ARBA" id="ARBA00022723"/>
    </source>
</evidence>
<comment type="subcellular location">
    <subcellularLocation>
        <location evidence="13">Cytoplasm</location>
    </subcellularLocation>
</comment>
<comment type="subunit">
    <text evidence="13">Homodimer which binds Holliday junction (HJ) DNA. The HJ becomes 2-fold symmetrical on binding to RuvC with unstacked arms; it has a different conformation from HJ DNA in complex with RuvA. In the full resolvosome a probable DNA-RuvA(4)-RuvB(12)-RuvC(2) complex forms which resolves the HJ.</text>
</comment>
<dbReference type="PANTHER" id="PTHR30194:SF3">
    <property type="entry name" value="CROSSOVER JUNCTION ENDODEOXYRIBONUCLEASE RUVC"/>
    <property type="match status" value="1"/>
</dbReference>
<dbReference type="EC" id="3.1.21.10" evidence="13 14"/>
<evidence type="ECO:0000256" key="6">
    <source>
        <dbReference type="ARBA" id="ARBA00022763"/>
    </source>
</evidence>
<dbReference type="NCBIfam" id="TIGR00228">
    <property type="entry name" value="ruvC"/>
    <property type="match status" value="1"/>
</dbReference>
<dbReference type="GO" id="GO:0048476">
    <property type="term" value="C:Holliday junction resolvase complex"/>
    <property type="evidence" value="ECO:0007669"/>
    <property type="project" value="UniProtKB-UniRule"/>
</dbReference>
<dbReference type="AlphaFoldDB" id="A0A0W0TZA4"/>
<keyword evidence="10 13" id="KW-0233">DNA recombination</keyword>
<dbReference type="Proteomes" id="UP000054785">
    <property type="component" value="Unassembled WGS sequence"/>
</dbReference>
<dbReference type="GO" id="GO:0006281">
    <property type="term" value="P:DNA repair"/>
    <property type="evidence" value="ECO:0007669"/>
    <property type="project" value="UniProtKB-UniRule"/>
</dbReference>
<dbReference type="OrthoDB" id="9805499at2"/>
<evidence type="ECO:0000256" key="13">
    <source>
        <dbReference type="HAMAP-Rule" id="MF_00034"/>
    </source>
</evidence>
<keyword evidence="7 13" id="KW-0378">Hydrolase</keyword>
<evidence type="ECO:0000313" key="15">
    <source>
        <dbReference type="EMBL" id="KTD00743.1"/>
    </source>
</evidence>
<keyword evidence="5 13" id="KW-0255">Endonuclease</keyword>
<evidence type="ECO:0000256" key="11">
    <source>
        <dbReference type="ARBA" id="ARBA00023204"/>
    </source>
</evidence>
<dbReference type="HAMAP" id="MF_00034">
    <property type="entry name" value="RuvC"/>
    <property type="match status" value="1"/>
</dbReference>
<evidence type="ECO:0000256" key="12">
    <source>
        <dbReference type="ARBA" id="ARBA00029354"/>
    </source>
</evidence>
<keyword evidence="2 13" id="KW-0963">Cytoplasm</keyword>
<dbReference type="FunFam" id="3.30.420.10:FF:000002">
    <property type="entry name" value="Crossover junction endodeoxyribonuclease RuvC"/>
    <property type="match status" value="1"/>
</dbReference>
<keyword evidence="3 13" id="KW-0540">Nuclease</keyword>
<evidence type="ECO:0000256" key="3">
    <source>
        <dbReference type="ARBA" id="ARBA00022722"/>
    </source>
</evidence>
<feature type="binding site" evidence="13">
    <location>
        <position position="139"/>
    </location>
    <ligand>
        <name>Mg(2+)</name>
        <dbReference type="ChEBI" id="CHEBI:18420"/>
        <label>1</label>
    </ligand>
</feature>
<evidence type="ECO:0000256" key="7">
    <source>
        <dbReference type="ARBA" id="ARBA00022801"/>
    </source>
</evidence>
<comment type="catalytic activity">
    <reaction evidence="12 13">
        <text>Endonucleolytic cleavage at a junction such as a reciprocal single-stranded crossover between two homologous DNA duplexes (Holliday junction).</text>
        <dbReference type="EC" id="3.1.21.10"/>
    </reaction>
</comment>
<evidence type="ECO:0000256" key="9">
    <source>
        <dbReference type="ARBA" id="ARBA00023125"/>
    </source>
</evidence>
<feature type="active site" evidence="13">
    <location>
        <position position="8"/>
    </location>
</feature>
<comment type="similarity">
    <text evidence="1 13">Belongs to the RuvC family.</text>
</comment>
<dbReference type="PRINTS" id="PR00696">
    <property type="entry name" value="RSOLVASERUVC"/>
</dbReference>
<evidence type="ECO:0000313" key="16">
    <source>
        <dbReference type="Proteomes" id="UP000054785"/>
    </source>
</evidence>